<dbReference type="PANTHER" id="PTHR13847:SF287">
    <property type="entry name" value="FAD-DEPENDENT OXIDOREDUCTASE DOMAIN-CONTAINING PROTEIN 1"/>
    <property type="match status" value="1"/>
</dbReference>
<keyword evidence="4" id="KW-1185">Reference proteome</keyword>
<evidence type="ECO:0000313" key="4">
    <source>
        <dbReference type="Proteomes" id="UP000519439"/>
    </source>
</evidence>
<sequence length="402" mass="43311">MTSAASHSADVVIVGGAVMGSSAAYHLLSDPGFKGRVIVVEKDPTYQLSASALSAASIRQQYSSAVNIRISLYGIQFLRSIGDRLAVDGDRPEIGLKEGGYLYCASEAGASVLAENQALQAAEGADILFLKPDELKARFPWLNVEDLAAGTWGRSGEGWFDGWGLLQAFRRKARSLGAEYVKGEVAEVEREGNAVVAVRLKDGTRIACGTLVNCAGSGGRALAEMAGVRIPVQAKRRYVFTFSCKEPVENCPLLIDTSGAYARPEGEGAFICGASPEADVDPDWFDEDPASQEIDFSFFEEFIWPSLAHRVPAFEAIRPGRAWSGPYDMCLLDHNAIVGQAGDVKNFYLCNGFSGHGLQQSPAIGRGLAELIVHGVFRTLDLSELGYERVLANRPLLERNVI</sequence>
<comment type="caution">
    <text evidence="3">The sequence shown here is derived from an EMBL/GenBank/DDBJ whole genome shotgun (WGS) entry which is preliminary data.</text>
</comment>
<dbReference type="InterPro" id="IPR006076">
    <property type="entry name" value="FAD-dep_OxRdtase"/>
</dbReference>
<accession>A0A7W6IBV7</accession>
<dbReference type="EMBL" id="JACIDC010000001">
    <property type="protein sequence ID" value="MBB4038572.1"/>
    <property type="molecule type" value="Genomic_DNA"/>
</dbReference>
<dbReference type="PANTHER" id="PTHR13847">
    <property type="entry name" value="SARCOSINE DEHYDROGENASE-RELATED"/>
    <property type="match status" value="1"/>
</dbReference>
<name>A0A7W6IBV7_9HYPH</name>
<dbReference type="GO" id="GO:0005737">
    <property type="term" value="C:cytoplasm"/>
    <property type="evidence" value="ECO:0007669"/>
    <property type="project" value="TreeGrafter"/>
</dbReference>
<evidence type="ECO:0000259" key="2">
    <source>
        <dbReference type="Pfam" id="PF01266"/>
    </source>
</evidence>
<dbReference type="AlphaFoldDB" id="A0A7W6IBV7"/>
<evidence type="ECO:0000256" key="1">
    <source>
        <dbReference type="ARBA" id="ARBA00023002"/>
    </source>
</evidence>
<dbReference type="Proteomes" id="UP000519439">
    <property type="component" value="Unassembled WGS sequence"/>
</dbReference>
<proteinExistence type="predicted"/>
<dbReference type="Gene3D" id="3.50.50.60">
    <property type="entry name" value="FAD/NAD(P)-binding domain"/>
    <property type="match status" value="1"/>
</dbReference>
<dbReference type="Gene3D" id="3.30.9.10">
    <property type="entry name" value="D-Amino Acid Oxidase, subunit A, domain 2"/>
    <property type="match status" value="1"/>
</dbReference>
<dbReference type="SUPFAM" id="SSF51905">
    <property type="entry name" value="FAD/NAD(P)-binding domain"/>
    <property type="match status" value="1"/>
</dbReference>
<dbReference type="Pfam" id="PF01266">
    <property type="entry name" value="DAO"/>
    <property type="match status" value="1"/>
</dbReference>
<dbReference type="RefSeq" id="WP_027314629.1">
    <property type="nucleotide sequence ID" value="NZ_JACIDC010000001.1"/>
</dbReference>
<keyword evidence="1" id="KW-0560">Oxidoreductase</keyword>
<dbReference type="GO" id="GO:0032981">
    <property type="term" value="P:mitochondrial respiratory chain complex I assembly"/>
    <property type="evidence" value="ECO:0007669"/>
    <property type="project" value="TreeGrafter"/>
</dbReference>
<gene>
    <name evidence="3" type="ORF">GGR34_000201</name>
</gene>
<dbReference type="InterPro" id="IPR036188">
    <property type="entry name" value="FAD/NAD-bd_sf"/>
</dbReference>
<protein>
    <submittedName>
        <fullName evidence="3">Glycine/D-amino acid oxidase-like deaminating enzyme</fullName>
    </submittedName>
</protein>
<dbReference type="GO" id="GO:0016491">
    <property type="term" value="F:oxidoreductase activity"/>
    <property type="evidence" value="ECO:0007669"/>
    <property type="project" value="UniProtKB-KW"/>
</dbReference>
<evidence type="ECO:0000313" key="3">
    <source>
        <dbReference type="EMBL" id="MBB4038572.1"/>
    </source>
</evidence>
<feature type="domain" description="FAD dependent oxidoreductase" evidence="2">
    <location>
        <begin position="10"/>
        <end position="371"/>
    </location>
</feature>
<reference evidence="3 4" key="1">
    <citation type="submission" date="2020-08" db="EMBL/GenBank/DDBJ databases">
        <title>Genomic Encyclopedia of Type Strains, Phase IV (KMG-IV): sequencing the most valuable type-strain genomes for metagenomic binning, comparative biology and taxonomic classification.</title>
        <authorList>
            <person name="Goeker M."/>
        </authorList>
    </citation>
    <scope>NUCLEOTIDE SEQUENCE [LARGE SCALE GENOMIC DNA]</scope>
    <source>
        <strain evidence="3 4">DSM 15743</strain>
    </source>
</reference>
<organism evidence="3 4">
    <name type="scientific">Microvirga flocculans</name>
    <dbReference type="NCBI Taxonomy" id="217168"/>
    <lineage>
        <taxon>Bacteria</taxon>
        <taxon>Pseudomonadati</taxon>
        <taxon>Pseudomonadota</taxon>
        <taxon>Alphaproteobacteria</taxon>
        <taxon>Hyphomicrobiales</taxon>
        <taxon>Methylobacteriaceae</taxon>
        <taxon>Microvirga</taxon>
    </lineage>
</organism>